<proteinExistence type="predicted"/>
<dbReference type="InterPro" id="IPR036583">
    <property type="entry name" value="23S_rRNA_IVS_sf"/>
</dbReference>
<dbReference type="RefSeq" id="WP_228458347.1">
    <property type="nucleotide sequence ID" value="NZ_BJYJ01000003.1"/>
</dbReference>
<comment type="caution">
    <text evidence="1">The sequence shown here is derived from an EMBL/GenBank/DDBJ whole genome shotgun (WGS) entry which is preliminary data.</text>
</comment>
<name>A0A511YJM1_9FLAO</name>
<organism evidence="1 2">
    <name type="scientific">Chryseobacterium hagamense</name>
    <dbReference type="NCBI Taxonomy" id="395935"/>
    <lineage>
        <taxon>Bacteria</taxon>
        <taxon>Pseudomonadati</taxon>
        <taxon>Bacteroidota</taxon>
        <taxon>Flavobacteriia</taxon>
        <taxon>Flavobacteriales</taxon>
        <taxon>Weeksellaceae</taxon>
        <taxon>Chryseobacterium group</taxon>
        <taxon>Chryseobacterium</taxon>
    </lineage>
</organism>
<protein>
    <recommendedName>
        <fullName evidence="3">Four helix bundle protein</fullName>
    </recommendedName>
</protein>
<dbReference type="Proteomes" id="UP000321863">
    <property type="component" value="Unassembled WGS sequence"/>
</dbReference>
<keyword evidence="2" id="KW-1185">Reference proteome</keyword>
<evidence type="ECO:0000313" key="1">
    <source>
        <dbReference type="EMBL" id="GEN75374.1"/>
    </source>
</evidence>
<dbReference type="InterPro" id="IPR012657">
    <property type="entry name" value="23S_rRNA-intervening_sequence"/>
</dbReference>
<reference evidence="1 2" key="1">
    <citation type="submission" date="2019-07" db="EMBL/GenBank/DDBJ databases">
        <title>Whole genome shotgun sequence of Chryseobacterium hagamense NBRC 105253.</title>
        <authorList>
            <person name="Hosoyama A."/>
            <person name="Uohara A."/>
            <person name="Ohji S."/>
            <person name="Ichikawa N."/>
        </authorList>
    </citation>
    <scope>NUCLEOTIDE SEQUENCE [LARGE SCALE GENOMIC DNA]</scope>
    <source>
        <strain evidence="1 2">NBRC 105253</strain>
    </source>
</reference>
<evidence type="ECO:0008006" key="3">
    <source>
        <dbReference type="Google" id="ProtNLM"/>
    </source>
</evidence>
<evidence type="ECO:0000313" key="2">
    <source>
        <dbReference type="Proteomes" id="UP000321863"/>
    </source>
</evidence>
<dbReference type="AlphaFoldDB" id="A0A511YJM1"/>
<dbReference type="Pfam" id="PF05635">
    <property type="entry name" value="23S_rRNA_IVP"/>
    <property type="match status" value="1"/>
</dbReference>
<sequence>MKQNDVLIRTFTFGLSCLQFLRRLPNDPESKLIRFQLGKSATSAGANYKESQAGSSRADFKNKVKIALREARESNYCSGF</sequence>
<dbReference type="SUPFAM" id="SSF158446">
    <property type="entry name" value="IVS-encoded protein-like"/>
    <property type="match status" value="1"/>
</dbReference>
<dbReference type="NCBIfam" id="TIGR02436">
    <property type="entry name" value="four helix bundle protein"/>
    <property type="match status" value="1"/>
</dbReference>
<dbReference type="Gene3D" id="1.20.1440.60">
    <property type="entry name" value="23S rRNA-intervening sequence"/>
    <property type="match status" value="1"/>
</dbReference>
<gene>
    <name evidence="1" type="ORF">CHA01nite_11140</name>
</gene>
<accession>A0A511YJM1</accession>
<dbReference type="EMBL" id="BJYJ01000003">
    <property type="protein sequence ID" value="GEN75374.1"/>
    <property type="molecule type" value="Genomic_DNA"/>
</dbReference>